<reference evidence="6" key="1">
    <citation type="journal article" date="2018" name="Int. J. Syst. Evol. Microbiol.">
        <title>Carboxylicivirga sediminis sp. nov., isolated from coastal sediment.</title>
        <authorList>
            <person name="Wang F.Q."/>
            <person name="Ren L.H."/>
            <person name="Zou R.J."/>
            <person name="Sun Y.Z."/>
            <person name="Liu X.J."/>
            <person name="Jiang F."/>
            <person name="Liu L.J."/>
        </authorList>
    </citation>
    <scope>NUCLEOTIDE SEQUENCE</scope>
    <source>
        <strain evidence="6">JR1</strain>
    </source>
</reference>
<dbReference type="Gene3D" id="2.40.30.170">
    <property type="match status" value="1"/>
</dbReference>
<accession>A0A941F4E0</accession>
<evidence type="ECO:0000256" key="3">
    <source>
        <dbReference type="SAM" id="Coils"/>
    </source>
</evidence>
<evidence type="ECO:0000313" key="7">
    <source>
        <dbReference type="Proteomes" id="UP000679220"/>
    </source>
</evidence>
<evidence type="ECO:0000259" key="5">
    <source>
        <dbReference type="Pfam" id="PF25990"/>
    </source>
</evidence>
<proteinExistence type="predicted"/>
<dbReference type="EMBL" id="JAGTAR010000017">
    <property type="protein sequence ID" value="MBR8536227.1"/>
    <property type="molecule type" value="Genomic_DNA"/>
</dbReference>
<sequence>MNKKTIGILGGITLVAIIIWQPWHLLKNSDRTVTVKKGIIEATVVVTGELKAEKAVDILVPEVSFNDEVDIWAMKILSIVEEGKIVKAGDQVAQLEPTEVEENLASVNEKLNEHYTLVEDAKIDSSLELAAQRETIQKEKDLVLDTKIKVEQSTFESKAVQRQTQIELEKAQRSLSKAQRDLITKTQKHKTKIARNQRKLDRYERKKALLEQLRSELTIKSPADGMIIYGNSYEGQKVKVGSRVGRWMPLIATLPDLSSIISEMYVKEIDIAKVKTGQQVNITIDAFPKEVFKGQIISIANIGQEIPGEFQNGFKVKVKLDDYTAALLPNMTTSNTIITQSKSNTLFIEKSAVRGSDSLKYVFKKSGLSVVRQEVTVGIENEQFFEILQGLDEKDIVLTVEPENAAQLDTIRLQ</sequence>
<comment type="subcellular location">
    <subcellularLocation>
        <location evidence="1">Cell envelope</location>
    </subcellularLocation>
</comment>
<gene>
    <name evidence="6" type="ORF">KDU71_11715</name>
</gene>
<evidence type="ECO:0000256" key="4">
    <source>
        <dbReference type="SAM" id="Phobius"/>
    </source>
</evidence>
<dbReference type="AlphaFoldDB" id="A0A941F4E0"/>
<dbReference type="Proteomes" id="UP000679220">
    <property type="component" value="Unassembled WGS sequence"/>
</dbReference>
<evidence type="ECO:0000313" key="6">
    <source>
        <dbReference type="EMBL" id="MBR8536227.1"/>
    </source>
</evidence>
<keyword evidence="2 3" id="KW-0175">Coiled coil</keyword>
<dbReference type="Pfam" id="PF25990">
    <property type="entry name" value="Beta-barrel_YknX"/>
    <property type="match status" value="1"/>
</dbReference>
<keyword evidence="7" id="KW-1185">Reference proteome</keyword>
<keyword evidence="4" id="KW-0812">Transmembrane</keyword>
<dbReference type="Gene3D" id="2.40.420.20">
    <property type="match status" value="1"/>
</dbReference>
<comment type="caution">
    <text evidence="6">The sequence shown here is derived from an EMBL/GenBank/DDBJ whole genome shotgun (WGS) entry which is preliminary data.</text>
</comment>
<keyword evidence="4" id="KW-0472">Membrane</keyword>
<keyword evidence="4" id="KW-1133">Transmembrane helix</keyword>
<evidence type="ECO:0000256" key="2">
    <source>
        <dbReference type="ARBA" id="ARBA00023054"/>
    </source>
</evidence>
<dbReference type="GO" id="GO:0030313">
    <property type="term" value="C:cell envelope"/>
    <property type="evidence" value="ECO:0007669"/>
    <property type="project" value="UniProtKB-SubCell"/>
</dbReference>
<dbReference type="InterPro" id="IPR050465">
    <property type="entry name" value="UPF0194_transport"/>
</dbReference>
<dbReference type="RefSeq" id="WP_212191138.1">
    <property type="nucleotide sequence ID" value="NZ_JAGTAR010000017.1"/>
</dbReference>
<dbReference type="InterPro" id="IPR058636">
    <property type="entry name" value="Beta-barrel_YknX"/>
</dbReference>
<organism evidence="6 7">
    <name type="scientific">Carboxylicivirga sediminis</name>
    <dbReference type="NCBI Taxonomy" id="2006564"/>
    <lineage>
        <taxon>Bacteria</taxon>
        <taxon>Pseudomonadati</taxon>
        <taxon>Bacteroidota</taxon>
        <taxon>Bacteroidia</taxon>
        <taxon>Marinilabiliales</taxon>
        <taxon>Marinilabiliaceae</taxon>
        <taxon>Carboxylicivirga</taxon>
    </lineage>
</organism>
<evidence type="ECO:0000256" key="1">
    <source>
        <dbReference type="ARBA" id="ARBA00004196"/>
    </source>
</evidence>
<name>A0A941F4E0_9BACT</name>
<feature type="coiled-coil region" evidence="3">
    <location>
        <begin position="161"/>
        <end position="220"/>
    </location>
</feature>
<reference evidence="6" key="2">
    <citation type="submission" date="2021-04" db="EMBL/GenBank/DDBJ databases">
        <authorList>
            <person name="Zhang T."/>
            <person name="Zhang Y."/>
            <person name="Lu D."/>
            <person name="Zuo D."/>
            <person name="Du Z."/>
        </authorList>
    </citation>
    <scope>NUCLEOTIDE SEQUENCE</scope>
    <source>
        <strain evidence="6">JR1</strain>
    </source>
</reference>
<feature type="domain" description="YknX-like beta-barrel" evidence="5">
    <location>
        <begin position="266"/>
        <end position="329"/>
    </location>
</feature>
<feature type="transmembrane region" description="Helical" evidence="4">
    <location>
        <begin position="6"/>
        <end position="26"/>
    </location>
</feature>
<dbReference type="PANTHER" id="PTHR32347">
    <property type="entry name" value="EFFLUX SYSTEM COMPONENT YKNX-RELATED"/>
    <property type="match status" value="1"/>
</dbReference>
<protein>
    <submittedName>
        <fullName evidence="6">Efflux RND transporter periplasmic adaptor subunit</fullName>
    </submittedName>
</protein>